<dbReference type="RefSeq" id="WP_408639855.1">
    <property type="nucleotide sequence ID" value="NZ_CP054140.1"/>
</dbReference>
<dbReference type="GO" id="GO:0046872">
    <property type="term" value="F:metal ion binding"/>
    <property type="evidence" value="ECO:0007669"/>
    <property type="project" value="UniProtKB-KW"/>
</dbReference>
<proteinExistence type="predicted"/>
<dbReference type="PANTHER" id="PTHR32329">
    <property type="entry name" value="BIFUNCTIONAL PROTEIN [INCLUDES 2-HYDROXYACYL-COA DEHYDRATASE (N-TER) AND ITS ACTIVATOR DOMAIN (C_TERM)-RELATED"/>
    <property type="match status" value="1"/>
</dbReference>
<accession>A0A7T5VFW0</accession>
<dbReference type="InterPro" id="IPR043129">
    <property type="entry name" value="ATPase_NBD"/>
</dbReference>
<sequence>MVVAGVDVGSVAAKSVVFDTAQNKVLAGTAIPTGWNSAEAGKQALSIVCQTAQIPMESLAAVVGTGYGRVSLPFVTKSVTEITCHARGATWLFPETGIVMDIGGQDSKVISLGPQGEVQDFIMNDKCAAGTGRFLQVLSGILDMPLEELGKAAMDGKPVSISSMCAVFAETEIVGLLATGTSPQDIAAGVYLSIVKRTCALAKRIAPHGEWTFSGGLAMSPAFCHLLSQELGAPVNVAPEPQLMGALGAALVASTLIKKQRR</sequence>
<gene>
    <name evidence="6" type="ORF">HP555_00320</name>
</gene>
<evidence type="ECO:0000256" key="1">
    <source>
        <dbReference type="ARBA" id="ARBA00001966"/>
    </source>
</evidence>
<dbReference type="Gene3D" id="3.30.420.40">
    <property type="match status" value="2"/>
</dbReference>
<dbReference type="KEGG" id="dog:HP555_00320"/>
<protein>
    <submittedName>
        <fullName evidence="6">2-hydroxyglutaryl-CoA dehydratase</fullName>
    </submittedName>
</protein>
<dbReference type="Pfam" id="PF01869">
    <property type="entry name" value="BcrAD_BadFG"/>
    <property type="match status" value="1"/>
</dbReference>
<evidence type="ECO:0000313" key="7">
    <source>
        <dbReference type="Proteomes" id="UP000596092"/>
    </source>
</evidence>
<dbReference type="Proteomes" id="UP000596092">
    <property type="component" value="Chromosome"/>
</dbReference>
<dbReference type="NCBIfam" id="TIGR00241">
    <property type="entry name" value="CoA_E_activ"/>
    <property type="match status" value="1"/>
</dbReference>
<name>A0A7T5VFW0_9BACT</name>
<dbReference type="PANTHER" id="PTHR32329:SF2">
    <property type="entry name" value="BIFUNCTIONAL PROTEIN [INCLUDES 2-HYDROXYACYL-COA DEHYDRATASE (N-TER) AND ITS ACTIVATOR DOMAIN (C_TERM)"/>
    <property type="match status" value="1"/>
</dbReference>
<evidence type="ECO:0000313" key="6">
    <source>
        <dbReference type="EMBL" id="QQG66902.1"/>
    </source>
</evidence>
<comment type="cofactor">
    <cofactor evidence="1">
        <name>[4Fe-4S] cluster</name>
        <dbReference type="ChEBI" id="CHEBI:49883"/>
    </cofactor>
</comment>
<dbReference type="InterPro" id="IPR051805">
    <property type="entry name" value="Dehydratase_Activator_Redct"/>
</dbReference>
<evidence type="ECO:0000256" key="2">
    <source>
        <dbReference type="ARBA" id="ARBA00022723"/>
    </source>
</evidence>
<dbReference type="CDD" id="cd24036">
    <property type="entry name" value="ASKHA_NBD_BcrAD_BadFG_HgdC_HadI"/>
    <property type="match status" value="1"/>
</dbReference>
<evidence type="ECO:0000259" key="5">
    <source>
        <dbReference type="Pfam" id="PF01869"/>
    </source>
</evidence>
<keyword evidence="2" id="KW-0479">Metal-binding</keyword>
<dbReference type="AlphaFoldDB" id="A0A7T5VFW0"/>
<dbReference type="InterPro" id="IPR002731">
    <property type="entry name" value="ATPase_BadF"/>
</dbReference>
<organism evidence="6 7">
    <name type="scientific">Desulfobulbus oligotrophicus</name>
    <dbReference type="NCBI Taxonomy" id="1909699"/>
    <lineage>
        <taxon>Bacteria</taxon>
        <taxon>Pseudomonadati</taxon>
        <taxon>Thermodesulfobacteriota</taxon>
        <taxon>Desulfobulbia</taxon>
        <taxon>Desulfobulbales</taxon>
        <taxon>Desulfobulbaceae</taxon>
        <taxon>Desulfobulbus</taxon>
    </lineage>
</organism>
<dbReference type="SUPFAM" id="SSF53067">
    <property type="entry name" value="Actin-like ATPase domain"/>
    <property type="match status" value="1"/>
</dbReference>
<keyword evidence="7" id="KW-1185">Reference proteome</keyword>
<feature type="domain" description="ATPase BadF/BadG/BcrA/BcrD type" evidence="5">
    <location>
        <begin position="5"/>
        <end position="253"/>
    </location>
</feature>
<evidence type="ECO:0000256" key="4">
    <source>
        <dbReference type="ARBA" id="ARBA00023014"/>
    </source>
</evidence>
<dbReference type="GO" id="GO:0051536">
    <property type="term" value="F:iron-sulfur cluster binding"/>
    <property type="evidence" value="ECO:0007669"/>
    <property type="project" value="UniProtKB-KW"/>
</dbReference>
<keyword evidence="3" id="KW-0408">Iron</keyword>
<keyword evidence="4" id="KW-0411">Iron-sulfur</keyword>
<dbReference type="InterPro" id="IPR008275">
    <property type="entry name" value="CoA_E_activase_dom"/>
</dbReference>
<evidence type="ECO:0000256" key="3">
    <source>
        <dbReference type="ARBA" id="ARBA00023004"/>
    </source>
</evidence>
<dbReference type="EMBL" id="CP054140">
    <property type="protein sequence ID" value="QQG66902.1"/>
    <property type="molecule type" value="Genomic_DNA"/>
</dbReference>
<reference evidence="6 7" key="1">
    <citation type="submission" date="2020-05" db="EMBL/GenBank/DDBJ databases">
        <title>Complete genome of Desulfobulbus oligotrophicus.</title>
        <authorList>
            <person name="Podar M."/>
        </authorList>
    </citation>
    <scope>NUCLEOTIDE SEQUENCE [LARGE SCALE GENOMIC DNA]</scope>
    <source>
        <strain evidence="6 7">Prop6</strain>
    </source>
</reference>